<dbReference type="Gene3D" id="1.20.1050.10">
    <property type="match status" value="1"/>
</dbReference>
<dbReference type="SFLD" id="SFLDS00019">
    <property type="entry name" value="Glutathione_Transferase_(cytos"/>
    <property type="match status" value="1"/>
</dbReference>
<dbReference type="InterPro" id="IPR036249">
    <property type="entry name" value="Thioredoxin-like_sf"/>
</dbReference>
<feature type="domain" description="GST N-terminal" evidence="1">
    <location>
        <begin position="2"/>
        <end position="82"/>
    </location>
</feature>
<dbReference type="InterPro" id="IPR040079">
    <property type="entry name" value="Glutathione_S-Trfase"/>
</dbReference>
<dbReference type="SUPFAM" id="SSF47616">
    <property type="entry name" value="GST C-terminal domain-like"/>
    <property type="match status" value="1"/>
</dbReference>
<dbReference type="PANTHER" id="PTHR42673">
    <property type="entry name" value="MALEYLACETOACETATE ISOMERASE"/>
    <property type="match status" value="1"/>
</dbReference>
<dbReference type="SUPFAM" id="SSF52833">
    <property type="entry name" value="Thioredoxin-like"/>
    <property type="match status" value="1"/>
</dbReference>
<dbReference type="Gene3D" id="3.40.30.10">
    <property type="entry name" value="Glutaredoxin"/>
    <property type="match status" value="1"/>
</dbReference>
<comment type="caution">
    <text evidence="2">The sequence shown here is derived from an EMBL/GenBank/DDBJ whole genome shotgun (WGS) entry which is preliminary data.</text>
</comment>
<keyword evidence="3" id="KW-1185">Reference proteome</keyword>
<evidence type="ECO:0000313" key="3">
    <source>
        <dbReference type="Proteomes" id="UP001595741"/>
    </source>
</evidence>
<dbReference type="Proteomes" id="UP001595741">
    <property type="component" value="Unassembled WGS sequence"/>
</dbReference>
<organism evidence="2 3">
    <name type="scientific">Vogesella facilis</name>
    <dbReference type="NCBI Taxonomy" id="1655232"/>
    <lineage>
        <taxon>Bacteria</taxon>
        <taxon>Pseudomonadati</taxon>
        <taxon>Pseudomonadota</taxon>
        <taxon>Betaproteobacteria</taxon>
        <taxon>Neisseriales</taxon>
        <taxon>Chromobacteriaceae</taxon>
        <taxon>Vogesella</taxon>
    </lineage>
</organism>
<protein>
    <submittedName>
        <fullName evidence="2">Glutathione S-transferase family protein</fullName>
    </submittedName>
</protein>
<dbReference type="RefSeq" id="WP_386087362.1">
    <property type="nucleotide sequence ID" value="NZ_JBHRXN010000001.1"/>
</dbReference>
<dbReference type="Pfam" id="PF13409">
    <property type="entry name" value="GST_N_2"/>
    <property type="match status" value="1"/>
</dbReference>
<dbReference type="PANTHER" id="PTHR42673:SF4">
    <property type="entry name" value="MALEYLACETOACETATE ISOMERASE"/>
    <property type="match status" value="1"/>
</dbReference>
<name>A0ABV7R9F7_9NEIS</name>
<gene>
    <name evidence="2" type="ORF">ACFOLG_00650</name>
</gene>
<proteinExistence type="predicted"/>
<dbReference type="CDD" id="cd03194">
    <property type="entry name" value="GST_C_3"/>
    <property type="match status" value="1"/>
</dbReference>
<reference evidence="3" key="1">
    <citation type="journal article" date="2019" name="Int. J. Syst. Evol. Microbiol.">
        <title>The Global Catalogue of Microorganisms (GCM) 10K type strain sequencing project: providing services to taxonomists for standard genome sequencing and annotation.</title>
        <authorList>
            <consortium name="The Broad Institute Genomics Platform"/>
            <consortium name="The Broad Institute Genome Sequencing Center for Infectious Disease"/>
            <person name="Wu L."/>
            <person name="Ma J."/>
        </authorList>
    </citation>
    <scope>NUCLEOTIDE SEQUENCE [LARGE SCALE GENOMIC DNA]</scope>
    <source>
        <strain evidence="3">KCTC 42742</strain>
    </source>
</reference>
<dbReference type="EMBL" id="JBHRXN010000001">
    <property type="protein sequence ID" value="MFC3530685.1"/>
    <property type="molecule type" value="Genomic_DNA"/>
</dbReference>
<dbReference type="InterPro" id="IPR036282">
    <property type="entry name" value="Glutathione-S-Trfase_C_sf"/>
</dbReference>
<dbReference type="CDD" id="cd03043">
    <property type="entry name" value="GST_N_1"/>
    <property type="match status" value="1"/>
</dbReference>
<dbReference type="PROSITE" id="PS50404">
    <property type="entry name" value="GST_NTER"/>
    <property type="match status" value="1"/>
</dbReference>
<sequence>MLTLVIGNKNFSSWSLRPWLLLKHIGEPFREQHIRLYMPDSQQHLLAANPAGKVPVLYHDNLRVHDSLAICEYLNELFPASKLWPDDPADRAEARAVSAEMHSGFLALRGELPFNVTLRTRHEPSAEAAADIRRICDIWQGLRQRHVDGGPWLFGRFSIADAMFAPVACRFVSYGIELPPLAAAYADHLLADAALLEWFDAAETEQAATLA</sequence>
<evidence type="ECO:0000313" key="2">
    <source>
        <dbReference type="EMBL" id="MFC3530685.1"/>
    </source>
</evidence>
<evidence type="ECO:0000259" key="1">
    <source>
        <dbReference type="PROSITE" id="PS50404"/>
    </source>
</evidence>
<accession>A0ABV7R9F7</accession>
<dbReference type="InterPro" id="IPR004045">
    <property type="entry name" value="Glutathione_S-Trfase_N"/>
</dbReference>
<dbReference type="SFLD" id="SFLDG00358">
    <property type="entry name" value="Main_(cytGST)"/>
    <property type="match status" value="1"/>
</dbReference>